<dbReference type="PANTHER" id="PTHR43661">
    <property type="entry name" value="D-XYLONATE DEHYDRATASE"/>
    <property type="match status" value="1"/>
</dbReference>
<keyword evidence="4 15" id="KW-0001">2Fe-2S</keyword>
<evidence type="ECO:0000256" key="9">
    <source>
        <dbReference type="ARBA" id="ARBA00023239"/>
    </source>
</evidence>
<keyword evidence="10 15" id="KW-0100">Branched-chain amino acid biosynthesis</keyword>
<feature type="active site" description="Proton acceptor" evidence="15">
    <location>
        <position position="481"/>
    </location>
</feature>
<evidence type="ECO:0000256" key="1">
    <source>
        <dbReference type="ARBA" id="ARBA00001946"/>
    </source>
</evidence>
<evidence type="ECO:0000256" key="6">
    <source>
        <dbReference type="ARBA" id="ARBA00022842"/>
    </source>
</evidence>
<evidence type="ECO:0000256" key="7">
    <source>
        <dbReference type="ARBA" id="ARBA00023004"/>
    </source>
</evidence>
<feature type="binding site" evidence="15">
    <location>
        <position position="455"/>
    </location>
    <ligand>
        <name>Mg(2+)</name>
        <dbReference type="ChEBI" id="CHEBI:18420"/>
    </ligand>
</feature>
<evidence type="ECO:0000256" key="12">
    <source>
        <dbReference type="ARBA" id="ARBA00029436"/>
    </source>
</evidence>
<comment type="pathway">
    <text evidence="12 15">Amino-acid biosynthesis; L-valine biosynthesis; L-valine from pyruvate: step 3/4.</text>
</comment>
<evidence type="ECO:0000256" key="15">
    <source>
        <dbReference type="HAMAP-Rule" id="MF_00012"/>
    </source>
</evidence>
<dbReference type="Pfam" id="PF24877">
    <property type="entry name" value="ILV_EDD_C"/>
    <property type="match status" value="1"/>
</dbReference>
<evidence type="ECO:0000256" key="2">
    <source>
        <dbReference type="ARBA" id="ARBA00006486"/>
    </source>
</evidence>
<keyword evidence="6 15" id="KW-0460">Magnesium</keyword>
<feature type="domain" description="Dihydroxy-acid/6-phosphogluconate dehydratase C-terminal" evidence="17">
    <location>
        <begin position="371"/>
        <end position="562"/>
    </location>
</feature>
<evidence type="ECO:0000259" key="16">
    <source>
        <dbReference type="Pfam" id="PF00920"/>
    </source>
</evidence>
<keyword evidence="3 15" id="KW-0028">Amino-acid biosynthesis</keyword>
<evidence type="ECO:0000259" key="17">
    <source>
        <dbReference type="Pfam" id="PF24877"/>
    </source>
</evidence>
<evidence type="ECO:0000256" key="4">
    <source>
        <dbReference type="ARBA" id="ARBA00022714"/>
    </source>
</evidence>
<dbReference type="InterPro" id="IPR056740">
    <property type="entry name" value="ILV_EDD_C"/>
</dbReference>
<feature type="domain" description="Dihydroxy-acid/6-phosphogluconate dehydratase N-terminal" evidence="16">
    <location>
        <begin position="38"/>
        <end position="360"/>
    </location>
</feature>
<dbReference type="PROSITE" id="PS00887">
    <property type="entry name" value="ILVD_EDD_2"/>
    <property type="match status" value="1"/>
</dbReference>
<comment type="function">
    <text evidence="15">Functions in the biosynthesis of branched-chain amino acids. Catalyzes the dehydration of (2R,3R)-2,3-dihydroxy-3-methylpentanoate (2,3-dihydroxy-3-methylvalerate) into 2-oxo-3-methylpentanoate (2-oxo-3-methylvalerate) and of (2R)-2,3-dihydroxy-3-methylbutanoate (2,3-dihydroxyisovalerate) into 2-oxo-3-methylbutanoate (2-oxoisovalerate), the penultimate precursor to L-isoleucine and L-valine, respectively.</text>
</comment>
<reference evidence="18 19" key="1">
    <citation type="submission" date="2015-07" db="EMBL/GenBank/DDBJ databases">
        <title>Whole genome sequence of Herpetosiphon geysericola DSM 7119.</title>
        <authorList>
            <person name="Hemp J."/>
            <person name="Ward L.M."/>
            <person name="Pace L.A."/>
            <person name="Fischer W.W."/>
        </authorList>
    </citation>
    <scope>NUCLEOTIDE SEQUENCE [LARGE SCALE GENOMIC DNA]</scope>
    <source>
        <strain evidence="18 19">DSM 7119</strain>
    </source>
</reference>
<gene>
    <name evidence="15" type="primary">ilvD</name>
    <name evidence="18" type="ORF">SE18_02915</name>
</gene>
<dbReference type="GO" id="GO:0009097">
    <property type="term" value="P:isoleucine biosynthetic process"/>
    <property type="evidence" value="ECO:0007669"/>
    <property type="project" value="UniProtKB-UniRule"/>
</dbReference>
<evidence type="ECO:0000313" key="19">
    <source>
        <dbReference type="Proteomes" id="UP000050277"/>
    </source>
</evidence>
<organism evidence="18 19">
    <name type="scientific">Herpetosiphon geysericola</name>
    <dbReference type="NCBI Taxonomy" id="70996"/>
    <lineage>
        <taxon>Bacteria</taxon>
        <taxon>Bacillati</taxon>
        <taxon>Chloroflexota</taxon>
        <taxon>Chloroflexia</taxon>
        <taxon>Herpetosiphonales</taxon>
        <taxon>Herpetosiphonaceae</taxon>
        <taxon>Herpetosiphon</taxon>
    </lineage>
</organism>
<comment type="cofactor">
    <cofactor evidence="15">
        <name>[2Fe-2S] cluster</name>
        <dbReference type="ChEBI" id="CHEBI:190135"/>
    </cofactor>
    <text evidence="15">Binds 1 [2Fe-2S] cluster per subunit. This cluster acts as a Lewis acid cofactor.</text>
</comment>
<keyword evidence="7 15" id="KW-0408">Iron</keyword>
<protein>
    <recommendedName>
        <fullName evidence="14 15">Dihydroxy-acid dehydratase</fullName>
        <shortName evidence="15">DAD</shortName>
        <ecNumber evidence="14 15">4.2.1.9</ecNumber>
    </recommendedName>
</protein>
<comment type="cofactor">
    <cofactor evidence="1 15">
        <name>Mg(2+)</name>
        <dbReference type="ChEBI" id="CHEBI:18420"/>
    </cofactor>
</comment>
<dbReference type="NCBIfam" id="NF002068">
    <property type="entry name" value="PRK00911.1"/>
    <property type="match status" value="1"/>
</dbReference>
<comment type="catalytic activity">
    <reaction evidence="11">
        <text>(2R)-2,3-dihydroxy-3-methylbutanoate = 3-methyl-2-oxobutanoate + H2O</text>
        <dbReference type="Rhea" id="RHEA:24809"/>
        <dbReference type="ChEBI" id="CHEBI:11851"/>
        <dbReference type="ChEBI" id="CHEBI:15377"/>
        <dbReference type="ChEBI" id="CHEBI:49072"/>
        <dbReference type="EC" id="4.2.1.9"/>
    </reaction>
    <physiologicalReaction direction="left-to-right" evidence="11">
        <dbReference type="Rhea" id="RHEA:24810"/>
    </physiologicalReaction>
</comment>
<accession>A0A0P6YD83</accession>
<dbReference type="EC" id="4.2.1.9" evidence="14 15"/>
<dbReference type="GO" id="GO:0005829">
    <property type="term" value="C:cytosol"/>
    <property type="evidence" value="ECO:0007669"/>
    <property type="project" value="TreeGrafter"/>
</dbReference>
<keyword evidence="8 15" id="KW-0411">Iron-sulfur</keyword>
<proteinExistence type="inferred from homology"/>
<dbReference type="InterPro" id="IPR004404">
    <property type="entry name" value="DihydroxyA_deHydtase"/>
</dbReference>
<evidence type="ECO:0000256" key="8">
    <source>
        <dbReference type="ARBA" id="ARBA00023014"/>
    </source>
</evidence>
<dbReference type="PATRIC" id="fig|70996.4.peg.1745"/>
<name>A0A0P6YD83_9CHLR</name>
<dbReference type="GO" id="GO:0009099">
    <property type="term" value="P:L-valine biosynthetic process"/>
    <property type="evidence" value="ECO:0007669"/>
    <property type="project" value="UniProtKB-UniRule"/>
</dbReference>
<evidence type="ECO:0000313" key="18">
    <source>
        <dbReference type="EMBL" id="KPL91396.1"/>
    </source>
</evidence>
<dbReference type="SUPFAM" id="SSF52016">
    <property type="entry name" value="LeuD/IlvD-like"/>
    <property type="match status" value="1"/>
</dbReference>
<feature type="binding site" evidence="15">
    <location>
        <position position="85"/>
    </location>
    <ligand>
        <name>Mg(2+)</name>
        <dbReference type="ChEBI" id="CHEBI:18420"/>
    </ligand>
</feature>
<dbReference type="InterPro" id="IPR020558">
    <property type="entry name" value="DiOHA_6PGluconate_deHydtase_CS"/>
</dbReference>
<dbReference type="InterPro" id="IPR037237">
    <property type="entry name" value="IlvD/EDD_N"/>
</dbReference>
<comment type="similarity">
    <text evidence="2 15">Belongs to the IlvD/Edd family.</text>
</comment>
<dbReference type="Gene3D" id="3.50.30.80">
    <property type="entry name" value="IlvD/EDD C-terminal domain-like"/>
    <property type="match status" value="1"/>
</dbReference>
<dbReference type="GO" id="GO:0004160">
    <property type="term" value="F:dihydroxy-acid dehydratase activity"/>
    <property type="evidence" value="ECO:0007669"/>
    <property type="project" value="UniProtKB-UniRule"/>
</dbReference>
<dbReference type="SUPFAM" id="SSF143975">
    <property type="entry name" value="IlvD/EDD N-terminal domain-like"/>
    <property type="match status" value="1"/>
</dbReference>
<comment type="caution">
    <text evidence="15">Lacks conserved residue(s) required for the propagation of feature annotation.</text>
</comment>
<comment type="catalytic activity">
    <reaction evidence="15">
        <text>(2R,3R)-2,3-dihydroxy-3-methylpentanoate = (S)-3-methyl-2-oxopentanoate + H2O</text>
        <dbReference type="Rhea" id="RHEA:27694"/>
        <dbReference type="ChEBI" id="CHEBI:15377"/>
        <dbReference type="ChEBI" id="CHEBI:35146"/>
        <dbReference type="ChEBI" id="CHEBI:49258"/>
        <dbReference type="EC" id="4.2.1.9"/>
    </reaction>
</comment>
<comment type="pathway">
    <text evidence="13 15">Amino-acid biosynthesis; L-isoleucine biosynthesis; L-isoleucine from 2-oxobutanoate: step 3/4.</text>
</comment>
<dbReference type="PANTHER" id="PTHR43661:SF3">
    <property type="entry name" value="D-XYLONATE DEHYDRATASE YAGF-RELATED"/>
    <property type="match status" value="1"/>
</dbReference>
<dbReference type="GO" id="GO:0000287">
    <property type="term" value="F:magnesium ion binding"/>
    <property type="evidence" value="ECO:0007669"/>
    <property type="project" value="UniProtKB-UniRule"/>
</dbReference>
<dbReference type="NCBIfam" id="TIGR00110">
    <property type="entry name" value="ilvD"/>
    <property type="match status" value="1"/>
</dbReference>
<comment type="subunit">
    <text evidence="15">Homodimer.</text>
</comment>
<feature type="binding site" evidence="15">
    <location>
        <position position="127"/>
    </location>
    <ligand>
        <name>Mg(2+)</name>
        <dbReference type="ChEBI" id="CHEBI:18420"/>
    </ligand>
</feature>
<feature type="binding site" description="via carbamate group" evidence="15">
    <location>
        <position position="128"/>
    </location>
    <ligand>
        <name>Mg(2+)</name>
        <dbReference type="ChEBI" id="CHEBI:18420"/>
    </ligand>
</feature>
<dbReference type="FunFam" id="3.50.30.80:FF:000001">
    <property type="entry name" value="Dihydroxy-acid dehydratase"/>
    <property type="match status" value="1"/>
</dbReference>
<dbReference type="InterPro" id="IPR042096">
    <property type="entry name" value="Dihydro-acid_dehy_C"/>
</dbReference>
<dbReference type="Pfam" id="PF00920">
    <property type="entry name" value="ILVD_EDD_N"/>
    <property type="match status" value="1"/>
</dbReference>
<comment type="caution">
    <text evidence="18">The sequence shown here is derived from an EMBL/GenBank/DDBJ whole genome shotgun (WGS) entry which is preliminary data.</text>
</comment>
<dbReference type="InterPro" id="IPR000581">
    <property type="entry name" value="ILV_EDD_N"/>
</dbReference>
<feature type="modified residue" description="N6-carboxylysine" evidence="15">
    <location>
        <position position="128"/>
    </location>
</feature>
<dbReference type="EMBL" id="LGKP01000006">
    <property type="protein sequence ID" value="KPL91396.1"/>
    <property type="molecule type" value="Genomic_DNA"/>
</dbReference>
<dbReference type="STRING" id="70996.SE18_02915"/>
<sequence>MRGASMRSDTIKRGFARAPHRSLLRATGQIQDDSDFQKPFVAICNSYIDIIPGHVHLHEFAKIVKDAVRAAGGIPFEFNTIGVDDGIVMGHEGMRYSLPSRELIADCVETVAAAHCFDAMICIPNCDKIVPGMLMGAARVNIPTVFVSGGPMQAGRDKDGNKVDLISVFEGVGQHASGRISDERLLDLERNGCPTCGSCSGMFTANSMNCLCEALGIALPYNGSLLATDPARHELARTAATKVLELLRQNISFSDIVTPESIDNAMALDVAMGGSTNTVLHVLALAREAGLAYPISRFNEVAARVPHLAKVSPAWDGDRQWHMEDVHRAGGVPAIMAELAKKPDALHLNVPTVTGQTLGEQLQGIANENPECIRPIENPHSAQGGLCILFGNLAPEGSVIKVGAVDQHQMTFSGPARCFPSEEAATYAARSGEIQAGDVVVVRYEGPRGGPGMREMLALTSLLKGMPLGEQVALLTDGRFSGGTRGLCIGHISPEAAEGGPIGLIENGDIIHIDLANRLLAVELSEAQFAERRAGWQAPERKHQRGWLARYTRLVTNASNGAVLEA</sequence>
<evidence type="ECO:0000256" key="5">
    <source>
        <dbReference type="ARBA" id="ARBA00022723"/>
    </source>
</evidence>
<dbReference type="UniPathway" id="UPA00049">
    <property type="reaction ID" value="UER00061"/>
</dbReference>
<dbReference type="AlphaFoldDB" id="A0A0P6YD83"/>
<keyword evidence="19" id="KW-1185">Reference proteome</keyword>
<evidence type="ECO:0000256" key="14">
    <source>
        <dbReference type="ARBA" id="ARBA00029490"/>
    </source>
</evidence>
<evidence type="ECO:0000256" key="11">
    <source>
        <dbReference type="ARBA" id="ARBA00029304"/>
    </source>
</evidence>
<dbReference type="GO" id="GO:0051537">
    <property type="term" value="F:2 iron, 2 sulfur cluster binding"/>
    <property type="evidence" value="ECO:0007669"/>
    <property type="project" value="UniProtKB-UniRule"/>
</dbReference>
<evidence type="ECO:0000256" key="10">
    <source>
        <dbReference type="ARBA" id="ARBA00023304"/>
    </source>
</evidence>
<dbReference type="PROSITE" id="PS00886">
    <property type="entry name" value="ILVD_EDD_1"/>
    <property type="match status" value="1"/>
</dbReference>
<evidence type="ECO:0000256" key="3">
    <source>
        <dbReference type="ARBA" id="ARBA00022605"/>
    </source>
</evidence>
<dbReference type="Proteomes" id="UP000050277">
    <property type="component" value="Unassembled WGS sequence"/>
</dbReference>
<keyword evidence="9 15" id="KW-0456">Lyase</keyword>
<dbReference type="HAMAP" id="MF_00012">
    <property type="entry name" value="IlvD"/>
    <property type="match status" value="1"/>
</dbReference>
<keyword evidence="5 15" id="KW-0479">Metal-binding</keyword>
<evidence type="ECO:0000256" key="13">
    <source>
        <dbReference type="ARBA" id="ARBA00029437"/>
    </source>
</evidence>
<dbReference type="UniPathway" id="UPA00047">
    <property type="reaction ID" value="UER00057"/>
</dbReference>